<gene>
    <name evidence="2" type="ORF">AB675_11472</name>
</gene>
<feature type="region of interest" description="Disordered" evidence="1">
    <location>
        <begin position="157"/>
        <end position="199"/>
    </location>
</feature>
<dbReference type="RefSeq" id="XP_018000032.1">
    <property type="nucleotide sequence ID" value="XM_018140322.1"/>
</dbReference>
<dbReference type="AlphaFoldDB" id="A0A0N0NMD1"/>
<dbReference type="Proteomes" id="UP000038010">
    <property type="component" value="Unassembled WGS sequence"/>
</dbReference>
<proteinExistence type="predicted"/>
<reference evidence="2 3" key="1">
    <citation type="submission" date="2015-06" db="EMBL/GenBank/DDBJ databases">
        <title>Draft genome of the ant-associated black yeast Phialophora attae CBS 131958.</title>
        <authorList>
            <person name="Moreno L.F."/>
            <person name="Stielow B.J."/>
            <person name="de Hoog S."/>
            <person name="Vicente V.A."/>
            <person name="Weiss V.A."/>
            <person name="de Vries M."/>
            <person name="Cruz L.M."/>
            <person name="Souza E.M."/>
        </authorList>
    </citation>
    <scope>NUCLEOTIDE SEQUENCE [LARGE SCALE GENOMIC DNA]</scope>
    <source>
        <strain evidence="2 3">CBS 131958</strain>
    </source>
</reference>
<keyword evidence="3" id="KW-1185">Reference proteome</keyword>
<dbReference type="EMBL" id="LFJN01000013">
    <property type="protein sequence ID" value="KPI40069.1"/>
    <property type="molecule type" value="Genomic_DNA"/>
</dbReference>
<evidence type="ECO:0000256" key="1">
    <source>
        <dbReference type="SAM" id="MobiDB-lite"/>
    </source>
</evidence>
<name>A0A0N0NMD1_9EURO</name>
<dbReference type="GeneID" id="28732203"/>
<accession>A0A0N0NMD1</accession>
<organism evidence="2 3">
    <name type="scientific">Cyphellophora attinorum</name>
    <dbReference type="NCBI Taxonomy" id="1664694"/>
    <lineage>
        <taxon>Eukaryota</taxon>
        <taxon>Fungi</taxon>
        <taxon>Dikarya</taxon>
        <taxon>Ascomycota</taxon>
        <taxon>Pezizomycotina</taxon>
        <taxon>Eurotiomycetes</taxon>
        <taxon>Chaetothyriomycetidae</taxon>
        <taxon>Chaetothyriales</taxon>
        <taxon>Cyphellophoraceae</taxon>
        <taxon>Cyphellophora</taxon>
    </lineage>
</organism>
<protein>
    <submittedName>
        <fullName evidence="2">Uncharacterized protein</fullName>
    </submittedName>
</protein>
<comment type="caution">
    <text evidence="2">The sequence shown here is derived from an EMBL/GenBank/DDBJ whole genome shotgun (WGS) entry which is preliminary data.</text>
</comment>
<evidence type="ECO:0000313" key="2">
    <source>
        <dbReference type="EMBL" id="KPI40069.1"/>
    </source>
</evidence>
<evidence type="ECO:0000313" key="3">
    <source>
        <dbReference type="Proteomes" id="UP000038010"/>
    </source>
</evidence>
<dbReference type="VEuPathDB" id="FungiDB:AB675_11472"/>
<sequence>MWEIFKRLGREPAANSNIESTYWAMGPDRDAAQDTTHINDIIAAWRATVNADQGAALLNTDRDPTVQALATTQVVPGPNQLQPAAQTLANSLNDPQAWSTRAQDIVQEAVDLAAQLCVQLSERQRAELAVRNAGPAAAAAAAVAAAANRGAPANAPNVPAPVGAGQGNLAPNPPQAPAQVQQMGMTDLALNSNAPNAQQ</sequence>
<feature type="compositionally biased region" description="Polar residues" evidence="1">
    <location>
        <begin position="189"/>
        <end position="199"/>
    </location>
</feature>